<keyword evidence="7" id="KW-1185">Reference proteome</keyword>
<evidence type="ECO:0000256" key="1">
    <source>
        <dbReference type="ARBA" id="ARBA00013260"/>
    </source>
</evidence>
<dbReference type="InterPro" id="IPR036416">
    <property type="entry name" value="Pept_tRNA_hydro_sf"/>
</dbReference>
<dbReference type="Proteomes" id="UP001214415">
    <property type="component" value="Chromosome 1"/>
</dbReference>
<evidence type="ECO:0000256" key="3">
    <source>
        <dbReference type="ARBA" id="ARBA00022801"/>
    </source>
</evidence>
<comment type="similarity">
    <text evidence="5">Belongs to the PTH family.</text>
</comment>
<dbReference type="GO" id="GO:0000049">
    <property type="term" value="F:tRNA binding"/>
    <property type="evidence" value="ECO:0007669"/>
    <property type="project" value="UniProtKB-KW"/>
</dbReference>
<evidence type="ECO:0000256" key="2">
    <source>
        <dbReference type="ARBA" id="ARBA00022555"/>
    </source>
</evidence>
<organism evidence="6 7">
    <name type="scientific">Malassezia equina</name>
    <dbReference type="NCBI Taxonomy" id="1381935"/>
    <lineage>
        <taxon>Eukaryota</taxon>
        <taxon>Fungi</taxon>
        <taxon>Dikarya</taxon>
        <taxon>Basidiomycota</taxon>
        <taxon>Ustilaginomycotina</taxon>
        <taxon>Malasseziomycetes</taxon>
        <taxon>Malasseziales</taxon>
        <taxon>Malasseziaceae</taxon>
        <taxon>Malassezia</taxon>
    </lineage>
</organism>
<dbReference type="InterPro" id="IPR018171">
    <property type="entry name" value="Pept_tRNA_hydro_CS"/>
</dbReference>
<evidence type="ECO:0000313" key="7">
    <source>
        <dbReference type="Proteomes" id="UP001214415"/>
    </source>
</evidence>
<dbReference type="Gene3D" id="3.40.50.1470">
    <property type="entry name" value="Peptidyl-tRNA hydrolase"/>
    <property type="match status" value="1"/>
</dbReference>
<proteinExistence type="inferred from homology"/>
<dbReference type="PROSITE" id="PS01196">
    <property type="entry name" value="PEPT_TRNA_HYDROL_2"/>
    <property type="match status" value="1"/>
</dbReference>
<dbReference type="EC" id="3.1.1.29" evidence="1"/>
<gene>
    <name evidence="6" type="ORF">MEQU1_000064</name>
</gene>
<evidence type="ECO:0000256" key="4">
    <source>
        <dbReference type="ARBA" id="ARBA00022884"/>
    </source>
</evidence>
<dbReference type="AlphaFoldDB" id="A0AAF0J1V8"/>
<name>A0AAF0J1V8_9BASI</name>
<protein>
    <recommendedName>
        <fullName evidence="1">peptidyl-tRNA hydrolase</fullName>
        <ecNumber evidence="1">3.1.1.29</ecNumber>
    </recommendedName>
</protein>
<dbReference type="GO" id="GO:0004045">
    <property type="term" value="F:peptidyl-tRNA hydrolase activity"/>
    <property type="evidence" value="ECO:0007669"/>
    <property type="project" value="UniProtKB-EC"/>
</dbReference>
<keyword evidence="2" id="KW-0820">tRNA-binding</keyword>
<keyword evidence="3" id="KW-0378">Hydrolase</keyword>
<dbReference type="Pfam" id="PF01195">
    <property type="entry name" value="Pept_tRNA_hydro"/>
    <property type="match status" value="1"/>
</dbReference>
<reference evidence="6" key="1">
    <citation type="submission" date="2023-03" db="EMBL/GenBank/DDBJ databases">
        <title>Mating type loci evolution in Malassezia.</title>
        <authorList>
            <person name="Coelho M.A."/>
        </authorList>
    </citation>
    <scope>NUCLEOTIDE SEQUENCE</scope>
    <source>
        <strain evidence="6">CBS 12830</strain>
    </source>
</reference>
<evidence type="ECO:0000313" key="6">
    <source>
        <dbReference type="EMBL" id="WFD21415.1"/>
    </source>
</evidence>
<accession>A0AAF0J1V8</accession>
<dbReference type="EMBL" id="CP119900">
    <property type="protein sequence ID" value="WFD21415.1"/>
    <property type="molecule type" value="Genomic_DNA"/>
</dbReference>
<dbReference type="PANTHER" id="PTHR17224:SF1">
    <property type="entry name" value="PEPTIDYL-TRNA HYDROLASE"/>
    <property type="match status" value="1"/>
</dbReference>
<keyword evidence="4" id="KW-0694">RNA-binding</keyword>
<evidence type="ECO:0000256" key="5">
    <source>
        <dbReference type="ARBA" id="ARBA00038063"/>
    </source>
</evidence>
<dbReference type="InterPro" id="IPR001328">
    <property type="entry name" value="Pept_tRNA_hydro"/>
</dbReference>
<sequence length="269" mass="29321">MADRWVVERTALVVGLGNYTHPTTRHSIGQYVLSPLLTCIQAHDVRVRTHLARTVARLPPEAPRFAVPDPTPVQPFTLHRRAQGWLAHACVLLDSLPPKGSAARRAPGFRADAYPYVHMHLILYIPRLLMNVNGLGVRAALAQLPELGISDTLLVHDELQRAFGRVAFKAGGSASGHNGVRSVQDVLRCHGPAQQEPDIARIRIGIGRPDDGRVSEYVLGATPPEWRAACELAPTTQADAPSQGVSPAPVLHAVWQHVQQWCLARVLAT</sequence>
<dbReference type="SUPFAM" id="SSF53178">
    <property type="entry name" value="Peptidyl-tRNA hydrolase-like"/>
    <property type="match status" value="1"/>
</dbReference>
<dbReference type="PANTHER" id="PTHR17224">
    <property type="entry name" value="PEPTIDYL-TRNA HYDROLASE"/>
    <property type="match status" value="1"/>
</dbReference>